<keyword evidence="1" id="KW-1133">Transmembrane helix</keyword>
<dbReference type="KEGG" id="fls:GLV81_08045"/>
<evidence type="ECO:0000256" key="1">
    <source>
        <dbReference type="SAM" id="Phobius"/>
    </source>
</evidence>
<keyword evidence="3" id="KW-1185">Reference proteome</keyword>
<feature type="transmembrane region" description="Helical" evidence="1">
    <location>
        <begin position="7"/>
        <end position="26"/>
    </location>
</feature>
<proteinExistence type="predicted"/>
<feature type="transmembrane region" description="Helical" evidence="1">
    <location>
        <begin position="32"/>
        <end position="53"/>
    </location>
</feature>
<evidence type="ECO:0008006" key="4">
    <source>
        <dbReference type="Google" id="ProtNLM"/>
    </source>
</evidence>
<dbReference type="RefSeq" id="WP_157478395.1">
    <property type="nucleotide sequence ID" value="NZ_CP046566.1"/>
</dbReference>
<feature type="transmembrane region" description="Helical" evidence="1">
    <location>
        <begin position="135"/>
        <end position="153"/>
    </location>
</feature>
<organism evidence="2 3">
    <name type="scientific">Phnomibacter ginsenosidimutans</name>
    <dbReference type="NCBI Taxonomy" id="2676868"/>
    <lineage>
        <taxon>Bacteria</taxon>
        <taxon>Pseudomonadati</taxon>
        <taxon>Bacteroidota</taxon>
        <taxon>Chitinophagia</taxon>
        <taxon>Chitinophagales</taxon>
        <taxon>Chitinophagaceae</taxon>
        <taxon>Phnomibacter</taxon>
    </lineage>
</organism>
<dbReference type="Proteomes" id="UP000426027">
    <property type="component" value="Chromosome"/>
</dbReference>
<accession>A0A6I6GI19</accession>
<evidence type="ECO:0000313" key="3">
    <source>
        <dbReference type="Proteomes" id="UP000426027"/>
    </source>
</evidence>
<evidence type="ECO:0000313" key="2">
    <source>
        <dbReference type="EMBL" id="QGW28055.1"/>
    </source>
</evidence>
<feature type="transmembrane region" description="Helical" evidence="1">
    <location>
        <begin position="102"/>
        <end position="123"/>
    </location>
</feature>
<protein>
    <recommendedName>
        <fullName evidence="4">UbiA family prenyltransferase</fullName>
    </recommendedName>
</protein>
<feature type="transmembrane region" description="Helical" evidence="1">
    <location>
        <begin position="264"/>
        <end position="283"/>
    </location>
</feature>
<feature type="transmembrane region" description="Helical" evidence="1">
    <location>
        <begin position="165"/>
        <end position="186"/>
    </location>
</feature>
<dbReference type="EMBL" id="CP046566">
    <property type="protein sequence ID" value="QGW28055.1"/>
    <property type="molecule type" value="Genomic_DNA"/>
</dbReference>
<feature type="transmembrane region" description="Helical" evidence="1">
    <location>
        <begin position="232"/>
        <end position="252"/>
    </location>
</feature>
<sequence>MRKFIFALYYSNVLIAIAAATLLWQVQLQMHPAHIIAKQLLWAAIACYTFYNLHDLYTKVISHQVQPTARQQFWLRFWPVLLIINASTIAVSYAFIPLQLSATQWEVVGITVLLSLAYSFPVLPFTRMKRWKNNGIWKICMLAFVWSFFCTLFDLTSWNDRTSELILLLIFRVCFLVMITIPFDNRDAAIDPEYMSRSLLQVWSHEALKNIILLLGSMGAMLLLVYQMQFNLSIIFIAAHLLYWCCIVWWSLRAHQQPNAPLRFLWLDVQLILQPTFLGIGLLDTYIRST</sequence>
<feature type="transmembrane region" description="Helical" evidence="1">
    <location>
        <begin position="207"/>
        <end position="226"/>
    </location>
</feature>
<gene>
    <name evidence="2" type="ORF">GLV81_08045</name>
</gene>
<name>A0A6I6GI19_9BACT</name>
<dbReference type="AlphaFoldDB" id="A0A6I6GI19"/>
<feature type="transmembrane region" description="Helical" evidence="1">
    <location>
        <begin position="73"/>
        <end position="96"/>
    </location>
</feature>
<reference evidence="2 3" key="1">
    <citation type="submission" date="2019-11" db="EMBL/GenBank/DDBJ databases">
        <authorList>
            <person name="Im W.T."/>
        </authorList>
    </citation>
    <scope>NUCLEOTIDE SEQUENCE [LARGE SCALE GENOMIC DNA]</scope>
    <source>
        <strain evidence="2 3">SB-02</strain>
    </source>
</reference>
<keyword evidence="1" id="KW-0812">Transmembrane</keyword>
<keyword evidence="1" id="KW-0472">Membrane</keyword>